<feature type="domain" description="DAHP synthetase I/KDSA" evidence="9">
    <location>
        <begin position="7"/>
        <end position="264"/>
    </location>
</feature>
<proteinExistence type="inferred from homology"/>
<dbReference type="UniPathway" id="UPA00030"/>
<dbReference type="Proteomes" id="UP000253570">
    <property type="component" value="Unassembled WGS sequence"/>
</dbReference>
<dbReference type="HAMAP" id="MF_00056">
    <property type="entry name" value="KDO8P_synth"/>
    <property type="match status" value="1"/>
</dbReference>
<dbReference type="Pfam" id="PF00793">
    <property type="entry name" value="DAHP_synth_1"/>
    <property type="match status" value="1"/>
</dbReference>
<evidence type="ECO:0000256" key="6">
    <source>
        <dbReference type="ARBA" id="ARBA00022679"/>
    </source>
</evidence>
<evidence type="ECO:0000256" key="1">
    <source>
        <dbReference type="ARBA" id="ARBA00004496"/>
    </source>
</evidence>
<dbReference type="NCBIfam" id="NF003543">
    <property type="entry name" value="PRK05198.1"/>
    <property type="match status" value="1"/>
</dbReference>
<comment type="pathway">
    <text evidence="2">Bacterial outer membrane biogenesis; lipopolysaccharide biosynthesis.</text>
</comment>
<comment type="catalytic activity">
    <reaction evidence="7 8">
        <text>D-arabinose 5-phosphate + phosphoenolpyruvate + H2O = 3-deoxy-alpha-D-manno-2-octulosonate-8-phosphate + phosphate</text>
        <dbReference type="Rhea" id="RHEA:14053"/>
        <dbReference type="ChEBI" id="CHEBI:15377"/>
        <dbReference type="ChEBI" id="CHEBI:43474"/>
        <dbReference type="ChEBI" id="CHEBI:57693"/>
        <dbReference type="ChEBI" id="CHEBI:58702"/>
        <dbReference type="ChEBI" id="CHEBI:85985"/>
        <dbReference type="EC" id="2.5.1.55"/>
    </reaction>
</comment>
<dbReference type="EC" id="2.5.1.55" evidence="8"/>
<dbReference type="UniPathway" id="UPA00357">
    <property type="reaction ID" value="UER00474"/>
</dbReference>
<dbReference type="Gene3D" id="3.20.20.70">
    <property type="entry name" value="Aldolase class I"/>
    <property type="match status" value="1"/>
</dbReference>
<evidence type="ECO:0000313" key="10">
    <source>
        <dbReference type="EMBL" id="RCL72069.1"/>
    </source>
</evidence>
<dbReference type="PANTHER" id="PTHR21057">
    <property type="entry name" value="PHOSPHO-2-DEHYDRO-3-DEOXYHEPTONATE ALDOLASE"/>
    <property type="match status" value="1"/>
</dbReference>
<evidence type="ECO:0000256" key="8">
    <source>
        <dbReference type="HAMAP-Rule" id="MF_00056"/>
    </source>
</evidence>
<dbReference type="AlphaFoldDB" id="A0A368DJQ2"/>
<dbReference type="SUPFAM" id="SSF51569">
    <property type="entry name" value="Aldolase"/>
    <property type="match status" value="1"/>
</dbReference>
<sequence>MNCNQKIKIKNKIISNEDPLTIIAGPCAVESEEHCLFMAESLKKISLDMGFNLIFKSSFDKANRTSANGERGLGLESSIDIFSKIKKNMNLPILTDVHETYQCDMIKDCVDIIQIPAFLARQTDLITAAASTNKIINIKKSQFMAPWDIQYAVDKVLSTGNKNILLTERGVSFGYNNLVVDFRSLQIMRDMEIPVIFDATHSVQLPGGGSGKSGGQREFVETLSIAAVSTGIACLFAEVHDKPENAISDSDNQLNLKDFQILIEKLLKFDDLAKRIS</sequence>
<organism evidence="10 11">
    <name type="scientific">PS1 clade bacterium</name>
    <dbReference type="NCBI Taxonomy" id="2175152"/>
    <lineage>
        <taxon>Bacteria</taxon>
        <taxon>Pseudomonadati</taxon>
        <taxon>Pseudomonadota</taxon>
        <taxon>Alphaproteobacteria</taxon>
        <taxon>PS1 clade</taxon>
    </lineage>
</organism>
<evidence type="ECO:0000256" key="7">
    <source>
        <dbReference type="ARBA" id="ARBA00049112"/>
    </source>
</evidence>
<evidence type="ECO:0000313" key="11">
    <source>
        <dbReference type="Proteomes" id="UP000253570"/>
    </source>
</evidence>
<protein>
    <recommendedName>
        <fullName evidence="8">2-dehydro-3-deoxyphosphooctonate aldolase</fullName>
        <ecNumber evidence="8">2.5.1.55</ecNumber>
    </recommendedName>
    <alternativeName>
        <fullName evidence="8">3-deoxy-D-manno-octulosonic acid 8-phosphate synthase</fullName>
    </alternativeName>
    <alternativeName>
        <fullName evidence="8">KDO-8-phosphate synthase</fullName>
        <shortName evidence="8">KDO 8-P synthase</shortName>
        <shortName evidence="8">KDOPS</shortName>
    </alternativeName>
    <alternativeName>
        <fullName evidence="8">Phospho-2-dehydro-3-deoxyoctonate aldolase</fullName>
    </alternativeName>
</protein>
<evidence type="ECO:0000256" key="3">
    <source>
        <dbReference type="ARBA" id="ARBA00004845"/>
    </source>
</evidence>
<dbReference type="InterPro" id="IPR006269">
    <property type="entry name" value="KDO8P_synthase"/>
</dbReference>
<comment type="caution">
    <text evidence="10">The sequence shown here is derived from an EMBL/GenBank/DDBJ whole genome shotgun (WGS) entry which is preliminary data.</text>
</comment>
<dbReference type="EMBL" id="QOQD01000017">
    <property type="protein sequence ID" value="RCL72069.1"/>
    <property type="molecule type" value="Genomic_DNA"/>
</dbReference>
<dbReference type="InterPro" id="IPR006218">
    <property type="entry name" value="DAHP1/KDSA"/>
</dbReference>
<dbReference type="NCBIfam" id="TIGR01362">
    <property type="entry name" value="KDO8P_synth"/>
    <property type="match status" value="1"/>
</dbReference>
<evidence type="ECO:0000256" key="4">
    <source>
        <dbReference type="ARBA" id="ARBA00010499"/>
    </source>
</evidence>
<keyword evidence="5 8" id="KW-0963">Cytoplasm</keyword>
<comment type="pathway">
    <text evidence="3 8">Carbohydrate biosynthesis; 3-deoxy-D-manno-octulosonate biosynthesis; 3-deoxy-D-manno-octulosonate from D-ribulose 5-phosphate: step 2/3.</text>
</comment>
<comment type="similarity">
    <text evidence="4 8">Belongs to the KdsA family.</text>
</comment>
<accession>A0A368DJQ2</accession>
<comment type="subcellular location">
    <subcellularLocation>
        <location evidence="1 8">Cytoplasm</location>
    </subcellularLocation>
</comment>
<dbReference type="GO" id="GO:0005737">
    <property type="term" value="C:cytoplasm"/>
    <property type="evidence" value="ECO:0007669"/>
    <property type="project" value="UniProtKB-SubCell"/>
</dbReference>
<evidence type="ECO:0000259" key="9">
    <source>
        <dbReference type="Pfam" id="PF00793"/>
    </source>
</evidence>
<evidence type="ECO:0000256" key="2">
    <source>
        <dbReference type="ARBA" id="ARBA00004756"/>
    </source>
</evidence>
<keyword evidence="6 8" id="KW-0808">Transferase</keyword>
<name>A0A368DJQ2_9PROT</name>
<reference evidence="10 11" key="1">
    <citation type="journal article" date="2018" name="Microbiome">
        <title>Fine metagenomic profile of the Mediterranean stratified and mixed water columns revealed by assembly and recruitment.</title>
        <authorList>
            <person name="Haro-Moreno J.M."/>
            <person name="Lopez-Perez M."/>
            <person name="De La Torre J.R."/>
            <person name="Picazo A."/>
            <person name="Camacho A."/>
            <person name="Rodriguez-Valera F."/>
        </authorList>
    </citation>
    <scope>NUCLEOTIDE SEQUENCE [LARGE SCALE GENOMIC DNA]</scope>
    <source>
        <strain evidence="10">MED-G57</strain>
    </source>
</reference>
<evidence type="ECO:0000256" key="5">
    <source>
        <dbReference type="ARBA" id="ARBA00022490"/>
    </source>
</evidence>
<keyword evidence="8" id="KW-0448">Lipopolysaccharide biosynthesis</keyword>
<dbReference type="GO" id="GO:0008676">
    <property type="term" value="F:3-deoxy-8-phosphooctulonate synthase activity"/>
    <property type="evidence" value="ECO:0007669"/>
    <property type="project" value="UniProtKB-UniRule"/>
</dbReference>
<dbReference type="GO" id="GO:0019294">
    <property type="term" value="P:keto-3-deoxy-D-manno-octulosonic acid biosynthetic process"/>
    <property type="evidence" value="ECO:0007669"/>
    <property type="project" value="UniProtKB-UniRule"/>
</dbReference>
<dbReference type="InterPro" id="IPR013785">
    <property type="entry name" value="Aldolase_TIM"/>
</dbReference>
<gene>
    <name evidence="8" type="primary">kdsA</name>
    <name evidence="10" type="ORF">DBW71_05935</name>
</gene>